<dbReference type="RefSeq" id="WP_289958127.1">
    <property type="nucleotide sequence ID" value="NZ_JAUEMJ010000004.1"/>
</dbReference>
<gene>
    <name evidence="2" type="ORF">QWI33_15915</name>
    <name evidence="3" type="ORF">QWI33_26205</name>
</gene>
<keyword evidence="1" id="KW-0472">Membrane</keyword>
<feature type="transmembrane region" description="Helical" evidence="1">
    <location>
        <begin position="84"/>
        <end position="103"/>
    </location>
</feature>
<feature type="transmembrane region" description="Helical" evidence="1">
    <location>
        <begin position="52"/>
        <end position="72"/>
    </location>
</feature>
<keyword evidence="1" id="KW-1133">Transmembrane helix</keyword>
<accession>A0ABT7YX99</accession>
<feature type="transmembrane region" description="Helical" evidence="1">
    <location>
        <begin position="12"/>
        <end position="31"/>
    </location>
</feature>
<feature type="transmembrane region" description="Helical" evidence="1">
    <location>
        <begin position="115"/>
        <end position="131"/>
    </location>
</feature>
<dbReference type="EMBL" id="JAUEMJ010000012">
    <property type="protein sequence ID" value="MDN3243239.1"/>
    <property type="molecule type" value="Genomic_DNA"/>
</dbReference>
<evidence type="ECO:0000313" key="3">
    <source>
        <dbReference type="EMBL" id="MDN3243239.1"/>
    </source>
</evidence>
<comment type="caution">
    <text evidence="3">The sequence shown here is derived from an EMBL/GenBank/DDBJ whole genome shotgun (WGS) entry which is preliminary data.</text>
</comment>
<proteinExistence type="predicted"/>
<sequence>MILGGVEFGAGGVAAVVLGLATLVVVWRLYLGARPGDDERAAAPEDFRRASAFAHALMVGAAVLIGVGALLVLADPWGTADTTAIATVLGGPAVYLVGELVLTRADSGRIAASRIAALCCLAVLALIAFALPALVLAALALAVVLLLSLAASGWFRLPSMDVDE</sequence>
<keyword evidence="1" id="KW-0812">Transmembrane</keyword>
<evidence type="ECO:0000256" key="1">
    <source>
        <dbReference type="SAM" id="Phobius"/>
    </source>
</evidence>
<reference evidence="3" key="1">
    <citation type="submission" date="2023-06" db="EMBL/GenBank/DDBJ databases">
        <title>Gycomyces niveus sp.nov., a novel actinomycete isolated from soil in Shouguang.</title>
        <authorList>
            <person name="Yang X."/>
            <person name="Zhao J."/>
        </authorList>
    </citation>
    <scope>NUCLEOTIDE SEQUENCE</scope>
    <source>
        <strain evidence="3">NEAU C2</strain>
    </source>
</reference>
<organism evidence="3 4">
    <name type="scientific">Glycomyces tritici</name>
    <dbReference type="NCBI Taxonomy" id="2665176"/>
    <lineage>
        <taxon>Bacteria</taxon>
        <taxon>Bacillati</taxon>
        <taxon>Actinomycetota</taxon>
        <taxon>Actinomycetes</taxon>
        <taxon>Glycomycetales</taxon>
        <taxon>Glycomycetaceae</taxon>
        <taxon>Glycomyces</taxon>
    </lineage>
</organism>
<keyword evidence="4" id="KW-1185">Reference proteome</keyword>
<evidence type="ECO:0000313" key="2">
    <source>
        <dbReference type="EMBL" id="MDN3241216.1"/>
    </source>
</evidence>
<dbReference type="EMBL" id="JAUEMJ010000004">
    <property type="protein sequence ID" value="MDN3241216.1"/>
    <property type="molecule type" value="Genomic_DNA"/>
</dbReference>
<dbReference type="Pfam" id="PF06772">
    <property type="entry name" value="LtrA"/>
    <property type="match status" value="1"/>
</dbReference>
<dbReference type="InterPro" id="IPR010640">
    <property type="entry name" value="Low_temperature_requirement_A"/>
</dbReference>
<feature type="transmembrane region" description="Helical" evidence="1">
    <location>
        <begin position="137"/>
        <end position="157"/>
    </location>
</feature>
<name>A0ABT7YX99_9ACTN</name>
<protein>
    <submittedName>
        <fullName evidence="3">Low temperature requirement protein A</fullName>
    </submittedName>
</protein>
<evidence type="ECO:0000313" key="4">
    <source>
        <dbReference type="Proteomes" id="UP001171902"/>
    </source>
</evidence>
<dbReference type="Proteomes" id="UP001171902">
    <property type="component" value="Unassembled WGS sequence"/>
</dbReference>